<name>A0A804J895_MUSAM</name>
<dbReference type="Proteomes" id="UP000012960">
    <property type="component" value="Unplaced"/>
</dbReference>
<dbReference type="AlphaFoldDB" id="A0A804J895"/>
<dbReference type="EnsemblPlants" id="Ma05_t24950.1">
    <property type="protein sequence ID" value="Ma05_p24950.1"/>
    <property type="gene ID" value="Ma05_g24950"/>
</dbReference>
<accession>A0A804J895</accession>
<evidence type="ECO:0000313" key="2">
    <source>
        <dbReference type="Proteomes" id="UP000012960"/>
    </source>
</evidence>
<proteinExistence type="predicted"/>
<reference evidence="1" key="1">
    <citation type="submission" date="2021-05" db="UniProtKB">
        <authorList>
            <consortium name="EnsemblPlants"/>
        </authorList>
    </citation>
    <scope>IDENTIFICATION</scope>
    <source>
        <strain evidence="1">subsp. malaccensis</strain>
    </source>
</reference>
<evidence type="ECO:0000313" key="1">
    <source>
        <dbReference type="EnsemblPlants" id="Ma05_p24950.1"/>
    </source>
</evidence>
<dbReference type="Gramene" id="Ma05_t24950.1">
    <property type="protein sequence ID" value="Ma05_p24950.1"/>
    <property type="gene ID" value="Ma05_g24950"/>
</dbReference>
<dbReference type="InParanoid" id="A0A804J895"/>
<protein>
    <submittedName>
        <fullName evidence="1">Uncharacterized protein</fullName>
    </submittedName>
</protein>
<sequence>MRRTIAPGRKWEVMVNLFF</sequence>
<organism evidence="1 2">
    <name type="scientific">Musa acuminata subsp. malaccensis</name>
    <name type="common">Wild banana</name>
    <name type="synonym">Musa malaccensis</name>
    <dbReference type="NCBI Taxonomy" id="214687"/>
    <lineage>
        <taxon>Eukaryota</taxon>
        <taxon>Viridiplantae</taxon>
        <taxon>Streptophyta</taxon>
        <taxon>Embryophyta</taxon>
        <taxon>Tracheophyta</taxon>
        <taxon>Spermatophyta</taxon>
        <taxon>Magnoliopsida</taxon>
        <taxon>Liliopsida</taxon>
        <taxon>Zingiberales</taxon>
        <taxon>Musaceae</taxon>
        <taxon>Musa</taxon>
    </lineage>
</organism>
<keyword evidence="2" id="KW-1185">Reference proteome</keyword>